<dbReference type="Proteomes" id="UP000675881">
    <property type="component" value="Unassembled WGS sequence"/>
</dbReference>
<protein>
    <submittedName>
        <fullName evidence="1">(salmon louse) hypothetical protein</fullName>
    </submittedName>
</protein>
<name>A0A817FG47_LEPSM</name>
<proteinExistence type="predicted"/>
<organism evidence="1 2">
    <name type="scientific">Lepeophtheirus salmonis</name>
    <name type="common">Salmon louse</name>
    <name type="synonym">Caligus salmonis</name>
    <dbReference type="NCBI Taxonomy" id="72036"/>
    <lineage>
        <taxon>Eukaryota</taxon>
        <taxon>Metazoa</taxon>
        <taxon>Ecdysozoa</taxon>
        <taxon>Arthropoda</taxon>
        <taxon>Crustacea</taxon>
        <taxon>Multicrustacea</taxon>
        <taxon>Hexanauplia</taxon>
        <taxon>Copepoda</taxon>
        <taxon>Siphonostomatoida</taxon>
        <taxon>Caligidae</taxon>
        <taxon>Lepeophtheirus</taxon>
    </lineage>
</organism>
<dbReference type="AlphaFoldDB" id="A0A817FG47"/>
<gene>
    <name evidence="1" type="ORF">LSAA_394</name>
</gene>
<dbReference type="EMBL" id="CAJNVT010000243">
    <property type="protein sequence ID" value="CAF2748128.1"/>
    <property type="molecule type" value="Genomic_DNA"/>
</dbReference>
<evidence type="ECO:0000313" key="2">
    <source>
        <dbReference type="Proteomes" id="UP000675881"/>
    </source>
</evidence>
<keyword evidence="2" id="KW-1185">Reference proteome</keyword>
<comment type="caution">
    <text evidence="1">The sequence shown here is derived from an EMBL/GenBank/DDBJ whole genome shotgun (WGS) entry which is preliminary data.</text>
</comment>
<reference evidence="1" key="1">
    <citation type="submission" date="2021-02" db="EMBL/GenBank/DDBJ databases">
        <authorList>
            <person name="Bekaert M."/>
        </authorList>
    </citation>
    <scope>NUCLEOTIDE SEQUENCE</scope>
    <source>
        <strain evidence="1">IoA-00</strain>
    </source>
</reference>
<evidence type="ECO:0000313" key="1">
    <source>
        <dbReference type="EMBL" id="CAF2748128.1"/>
    </source>
</evidence>
<sequence>MKVSSSQLTVEASAIFLSEVLHPHDSGKKNTVLPSDGGSDEEIPMYEIVGLSCPSLFWQYIDIILVLIPENRHQRPQAEDVISKNYSLEEGLLSKGMISHKNSVRCEVCMNVGEKISNSDRISKTCVHWNYNIGKPFSFQVMEDRQCPVLI</sequence>
<accession>A0A817FG47</accession>